<dbReference type="Pfam" id="PF02938">
    <property type="entry name" value="GAD"/>
    <property type="match status" value="1"/>
</dbReference>
<dbReference type="InterPro" id="IPR042114">
    <property type="entry name" value="GatB_C_1"/>
</dbReference>
<dbReference type="InterPro" id="IPR017959">
    <property type="entry name" value="Asn/Gln-tRNA_amidoTrfase_suB/E"/>
</dbReference>
<dbReference type="GO" id="GO:0050567">
    <property type="term" value="F:glutaminyl-tRNA synthase (glutamine-hydrolyzing) activity"/>
    <property type="evidence" value="ECO:0007669"/>
    <property type="project" value="UniProtKB-UniRule"/>
</dbReference>
<comment type="similarity">
    <text evidence="6">Belongs to the GatB/GatE family. GatE subfamily.</text>
</comment>
<dbReference type="InterPro" id="IPR017958">
    <property type="entry name" value="Gln-tRNA_amidoTrfase_suB_CS"/>
</dbReference>
<dbReference type="PANTHER" id="PTHR11659:SF2">
    <property type="entry name" value="GLUTAMYL-TRNA(GLN) AMIDOTRANSFERASE SUBUNIT E"/>
    <property type="match status" value="1"/>
</dbReference>
<gene>
    <name evidence="6 8" type="primary">gatE</name>
    <name evidence="8" type="ORF">K8N75_04130</name>
</gene>
<dbReference type="SMART" id="SM00845">
    <property type="entry name" value="GatB_Yqey"/>
    <property type="match status" value="1"/>
</dbReference>
<dbReference type="Gene3D" id="1.10.150.380">
    <property type="entry name" value="GatB domain, N-terminal subdomain"/>
    <property type="match status" value="1"/>
</dbReference>
<dbReference type="InterPro" id="IPR018027">
    <property type="entry name" value="Asn/Gln_amidotransferase"/>
</dbReference>
<comment type="caution">
    <text evidence="8">The sequence shown here is derived from an EMBL/GenBank/DDBJ whole genome shotgun (WGS) entry which is preliminary data.</text>
</comment>
<dbReference type="SUPFAM" id="SSF55931">
    <property type="entry name" value="Glutamine synthetase/guanido kinase"/>
    <property type="match status" value="1"/>
</dbReference>
<evidence type="ECO:0000256" key="3">
    <source>
        <dbReference type="ARBA" id="ARBA00022840"/>
    </source>
</evidence>
<dbReference type="FunFam" id="1.10.10.410:FF:000003">
    <property type="entry name" value="Glutamyl-tRNA(Gln) amidotransferase subunit E"/>
    <property type="match status" value="1"/>
</dbReference>
<keyword evidence="4 6" id="KW-0648">Protein biosynthesis</keyword>
<dbReference type="NCBIfam" id="TIGR00134">
    <property type="entry name" value="gatE_arch"/>
    <property type="match status" value="1"/>
</dbReference>
<sequence length="624" mass="70581">MDYKKLGLKMGLEIHQQLNTEKKLFCPCKCELTDKKPDYKLLRYLRPTQSELGKIDRAAFEESRRKLKFIYESYDYETCLVESDDEPPHPLNMEALEIAMIIASILHMNIIDEFHTMRKQVIDGSNTGGFQRTGLVATDGYLETEYGIVKIENLCLEEDAARRISQKRGKVVFRLDRLGIPLLEVTTDPSIKHPEQVKEVAYQLGQVLRSTKVKRGLGTIRQDLNISIAEGARVEIKGVQDLDLMPKMVENEVKRQLNLIKIMKELQSREATVDNEIHNLNKIFKKTESKIISKALSNGGNVLAIKLGGFKGLIGKEVQPGRRFGTELAGYAKKMGVSGIFHIDELPAYGITDVDIERIADHLKLSEYDAFIIVADEDEKARNAIMEVQRRAKTSIKEVPEETRKALEDANSEYLRPLPTASRMYVETDIPTTVISKEQINDIKSNLPELPNEKKQRIIDQYKLSEDIASQLVRLDKVENFEDIMSTSKLDPTTVGSTLAYTLKELRRDGNDVSRLDNKMLKDTFALVEDGKIVKEAVSEVIVGLCNEEGSPEQIARSLNIIMLSEKEVEKIIDEILFENSKIVEERGMGAIGALMGKSMQKLQGKADGKLVNKLLRDKIQNIK</sequence>
<dbReference type="InterPro" id="IPR023168">
    <property type="entry name" value="GatB_Yqey_C_2"/>
</dbReference>
<reference evidence="9" key="1">
    <citation type="journal article" date="2022" name="Microbiol. Resour. Announc.">
        <title>Draft Genome Sequence of a Methanogenic Archaeon from West Spitsbergen Permafrost.</title>
        <authorList>
            <person name="Trubitsyn V."/>
            <person name="Rivkina E."/>
            <person name="Shcherbakova V."/>
        </authorList>
    </citation>
    <scope>NUCLEOTIDE SEQUENCE [LARGE SCALE GENOMIC DNA]</scope>
    <source>
        <strain evidence="9">VT</strain>
    </source>
</reference>
<dbReference type="SUPFAM" id="SSF89095">
    <property type="entry name" value="GatB/YqeY motif"/>
    <property type="match status" value="1"/>
</dbReference>
<dbReference type="NCBIfam" id="NF003107">
    <property type="entry name" value="PRK04028.1"/>
    <property type="match status" value="1"/>
</dbReference>
<dbReference type="GO" id="GO:0005524">
    <property type="term" value="F:ATP binding"/>
    <property type="evidence" value="ECO:0007669"/>
    <property type="project" value="UniProtKB-KW"/>
</dbReference>
<evidence type="ECO:0000256" key="1">
    <source>
        <dbReference type="ARBA" id="ARBA00022598"/>
    </source>
</evidence>
<dbReference type="InterPro" id="IPR003789">
    <property type="entry name" value="Asn/Gln_tRNA_amidoTrase-B-like"/>
</dbReference>
<keyword evidence="2 6" id="KW-0547">Nucleotide-binding</keyword>
<dbReference type="EC" id="6.3.5.-" evidence="6"/>
<evidence type="ECO:0000313" key="9">
    <source>
        <dbReference type="Proteomes" id="UP000825933"/>
    </source>
</evidence>
<evidence type="ECO:0000259" key="7">
    <source>
        <dbReference type="SMART" id="SM00845"/>
    </source>
</evidence>
<feature type="domain" description="Asn/Gln amidotransferase" evidence="7">
    <location>
        <begin position="479"/>
        <end position="620"/>
    </location>
</feature>
<evidence type="ECO:0000256" key="6">
    <source>
        <dbReference type="HAMAP-Rule" id="MF_00588"/>
    </source>
</evidence>
<dbReference type="Gene3D" id="1.10.10.410">
    <property type="match status" value="1"/>
</dbReference>
<comment type="subunit">
    <text evidence="6">Heterodimer of GatD and GatE.</text>
</comment>
<dbReference type="HAMAP" id="MF_00588">
    <property type="entry name" value="GatE"/>
    <property type="match status" value="1"/>
</dbReference>
<dbReference type="GO" id="GO:0006412">
    <property type="term" value="P:translation"/>
    <property type="evidence" value="ECO:0007669"/>
    <property type="project" value="UniProtKB-UniRule"/>
</dbReference>
<dbReference type="GO" id="GO:0005737">
    <property type="term" value="C:cytoplasm"/>
    <property type="evidence" value="ECO:0007669"/>
    <property type="project" value="InterPro"/>
</dbReference>
<dbReference type="Proteomes" id="UP000825933">
    <property type="component" value="Unassembled WGS sequence"/>
</dbReference>
<organism evidence="8 9">
    <name type="scientific">Methanobacterium spitsbergense</name>
    <dbReference type="NCBI Taxonomy" id="2874285"/>
    <lineage>
        <taxon>Archaea</taxon>
        <taxon>Methanobacteriati</taxon>
        <taxon>Methanobacteriota</taxon>
        <taxon>Methanomada group</taxon>
        <taxon>Methanobacteria</taxon>
        <taxon>Methanobacteriales</taxon>
        <taxon>Methanobacteriaceae</taxon>
        <taxon>Methanobacterium</taxon>
    </lineage>
</organism>
<keyword evidence="1 6" id="KW-0436">Ligase</keyword>
<protein>
    <recommendedName>
        <fullName evidence="6">Glutamyl-tRNA(Gln) amidotransferase subunit E</fullName>
        <shortName evidence="6">Glu-ADT subunit E</shortName>
        <ecNumber evidence="6">6.3.5.-</ecNumber>
    </recommendedName>
</protein>
<dbReference type="AlphaFoldDB" id="A0A8T5UMU4"/>
<dbReference type="Gene3D" id="3.30.1360.30">
    <property type="entry name" value="GAD-like domain"/>
    <property type="match status" value="1"/>
</dbReference>
<keyword evidence="9" id="KW-1185">Reference proteome</keyword>
<dbReference type="EMBL" id="JAIOUQ010000003">
    <property type="protein sequence ID" value="MBZ2165232.1"/>
    <property type="molecule type" value="Genomic_DNA"/>
</dbReference>
<dbReference type="InterPro" id="IPR004115">
    <property type="entry name" value="GAD-like_sf"/>
</dbReference>
<evidence type="ECO:0000256" key="5">
    <source>
        <dbReference type="ARBA" id="ARBA00047913"/>
    </source>
</evidence>
<dbReference type="Pfam" id="PF02934">
    <property type="entry name" value="GatB_N"/>
    <property type="match status" value="1"/>
</dbReference>
<proteinExistence type="inferred from homology"/>
<dbReference type="InterPro" id="IPR004414">
    <property type="entry name" value="GatE"/>
</dbReference>
<keyword evidence="3 6" id="KW-0067">ATP-binding</keyword>
<accession>A0A8T5UMU4</accession>
<dbReference type="GO" id="GO:0070681">
    <property type="term" value="P:glutaminyl-tRNAGln biosynthesis via transamidation"/>
    <property type="evidence" value="ECO:0007669"/>
    <property type="project" value="TreeGrafter"/>
</dbReference>
<dbReference type="PROSITE" id="PS01234">
    <property type="entry name" value="GATB"/>
    <property type="match status" value="1"/>
</dbReference>
<dbReference type="SUPFAM" id="SSF55261">
    <property type="entry name" value="GAD domain-like"/>
    <property type="match status" value="1"/>
</dbReference>
<dbReference type="GO" id="GO:0004812">
    <property type="term" value="F:aminoacyl-tRNA ligase activity"/>
    <property type="evidence" value="ECO:0007669"/>
    <property type="project" value="InterPro"/>
</dbReference>
<comment type="catalytic activity">
    <reaction evidence="5 6">
        <text>L-glutamyl-tRNA(Gln) + L-glutamine + ATP + H2O = L-glutaminyl-tRNA(Gln) + L-glutamate + ADP + phosphate + H(+)</text>
        <dbReference type="Rhea" id="RHEA:17521"/>
        <dbReference type="Rhea" id="RHEA-COMP:9681"/>
        <dbReference type="Rhea" id="RHEA-COMP:9684"/>
        <dbReference type="ChEBI" id="CHEBI:15377"/>
        <dbReference type="ChEBI" id="CHEBI:15378"/>
        <dbReference type="ChEBI" id="CHEBI:29985"/>
        <dbReference type="ChEBI" id="CHEBI:30616"/>
        <dbReference type="ChEBI" id="CHEBI:43474"/>
        <dbReference type="ChEBI" id="CHEBI:58359"/>
        <dbReference type="ChEBI" id="CHEBI:78520"/>
        <dbReference type="ChEBI" id="CHEBI:78521"/>
        <dbReference type="ChEBI" id="CHEBI:456216"/>
    </reaction>
</comment>
<dbReference type="InterPro" id="IPR029351">
    <property type="entry name" value="GAD_dom"/>
</dbReference>
<name>A0A8T5UMU4_9EURY</name>
<evidence type="ECO:0000256" key="2">
    <source>
        <dbReference type="ARBA" id="ARBA00022741"/>
    </source>
</evidence>
<evidence type="ECO:0000256" key="4">
    <source>
        <dbReference type="ARBA" id="ARBA00022917"/>
    </source>
</evidence>
<comment type="function">
    <text evidence="6">Allows the formation of correctly charged Gln-tRNA(Gln) through the transamidation of misacylated Glu-tRNA(Gln) in organisms which lack glutaminyl-tRNA synthetase. The reaction takes place in the presence of glutamine and ATP through an activated gamma-phospho-Glu-tRNA(Gln). The GatDE system is specific for glutamate and does not act on aspartate.</text>
</comment>
<dbReference type="InterPro" id="IPR006075">
    <property type="entry name" value="Asn/Gln-tRNA_Trfase_suB/E_cat"/>
</dbReference>
<dbReference type="Pfam" id="PF02637">
    <property type="entry name" value="GatB_Yqey"/>
    <property type="match status" value="1"/>
</dbReference>
<dbReference type="PANTHER" id="PTHR11659">
    <property type="entry name" value="GLUTAMYL-TRNA GLN AMIDOTRANSFERASE SUBUNIT B MITOCHONDRIAL AND PROKARYOTIC PET112-RELATED"/>
    <property type="match status" value="1"/>
</dbReference>
<dbReference type="RefSeq" id="WP_223790852.1">
    <property type="nucleotide sequence ID" value="NZ_JAIOUQ010000003.1"/>
</dbReference>
<dbReference type="InterPro" id="IPR014746">
    <property type="entry name" value="Gln_synth/guanido_kin_cat_dom"/>
</dbReference>
<evidence type="ECO:0000313" key="8">
    <source>
        <dbReference type="EMBL" id="MBZ2165232.1"/>
    </source>
</evidence>